<dbReference type="PROSITE" id="PS50250">
    <property type="entry name" value="PCI"/>
    <property type="match status" value="1"/>
</dbReference>
<proteinExistence type="inferred from homology"/>
<evidence type="ECO:0000313" key="4">
    <source>
        <dbReference type="Proteomes" id="UP000233556"/>
    </source>
</evidence>
<evidence type="ECO:0000256" key="1">
    <source>
        <dbReference type="ARBA" id="ARBA00008482"/>
    </source>
</evidence>
<evidence type="ECO:0000313" key="3">
    <source>
        <dbReference type="EMBL" id="PKU29097.1"/>
    </source>
</evidence>
<dbReference type="Pfam" id="PF18005">
    <property type="entry name" value="eIF3m_C_helix"/>
    <property type="match status" value="1"/>
</dbReference>
<dbReference type="InterPro" id="IPR036390">
    <property type="entry name" value="WH_DNA-bd_sf"/>
</dbReference>
<dbReference type="InterPro" id="IPR040750">
    <property type="entry name" value="eIF3m_C_helix"/>
</dbReference>
<dbReference type="SMART" id="SM00088">
    <property type="entry name" value="PINT"/>
    <property type="match status" value="1"/>
</dbReference>
<dbReference type="PANTHER" id="PTHR15350:SF2">
    <property type="entry name" value="EUKARYOTIC TRANSLATION INITIATION FACTOR 3 SUBUNIT M"/>
    <property type="match status" value="1"/>
</dbReference>
<keyword evidence="4" id="KW-1185">Reference proteome</keyword>
<dbReference type="OrthoDB" id="10267031at2759"/>
<protein>
    <submittedName>
        <fullName evidence="3">Eukaryotic translation initiation factor 3 subunit m</fullName>
    </submittedName>
</protein>
<name>A0A2I0T5M0_LIMLA</name>
<gene>
    <name evidence="3" type="ORF">llap_20599</name>
</gene>
<keyword evidence="3" id="KW-0648">Protein biosynthesis</keyword>
<comment type="similarity">
    <text evidence="1">Belongs to the CSN7/EIF3M family. CSN7 subfamily.</text>
</comment>
<dbReference type="GO" id="GO:0003743">
    <property type="term" value="F:translation initiation factor activity"/>
    <property type="evidence" value="ECO:0007669"/>
    <property type="project" value="UniProtKB-KW"/>
</dbReference>
<evidence type="ECO:0000259" key="2">
    <source>
        <dbReference type="PROSITE" id="PS50250"/>
    </source>
</evidence>
<reference evidence="4" key="1">
    <citation type="submission" date="2017-11" db="EMBL/GenBank/DDBJ databases">
        <authorList>
            <person name="Lima N.C."/>
            <person name="Parody-Merino A.M."/>
            <person name="Battley P.F."/>
            <person name="Fidler A.E."/>
            <person name="Prosdocimi F."/>
        </authorList>
    </citation>
    <scope>NUCLEOTIDE SEQUENCE [LARGE SCALE GENOMIC DNA]</scope>
</reference>
<feature type="domain" description="PCI" evidence="2">
    <location>
        <begin position="1"/>
        <end position="74"/>
    </location>
</feature>
<dbReference type="EMBL" id="KZ518138">
    <property type="protein sequence ID" value="PKU29097.1"/>
    <property type="molecule type" value="Genomic_DNA"/>
</dbReference>
<dbReference type="InterPro" id="IPR045237">
    <property type="entry name" value="COPS7/eIF3m"/>
</dbReference>
<reference evidence="4" key="2">
    <citation type="submission" date="2017-12" db="EMBL/GenBank/DDBJ databases">
        <title>Genome sequence of the Bar-tailed Godwit (Limosa lapponica baueri).</title>
        <authorList>
            <person name="Lima N.C.B."/>
            <person name="Parody-Merino A.M."/>
            <person name="Battley P.F."/>
            <person name="Fidler A.E."/>
            <person name="Prosdocimi F."/>
        </authorList>
    </citation>
    <scope>NUCLEOTIDE SEQUENCE [LARGE SCALE GENOMIC DNA]</scope>
</reference>
<dbReference type="SUPFAM" id="SSF46785">
    <property type="entry name" value="Winged helix' DNA-binding domain"/>
    <property type="match status" value="1"/>
</dbReference>
<dbReference type="InterPro" id="IPR000717">
    <property type="entry name" value="PCI_dom"/>
</dbReference>
<dbReference type="AlphaFoldDB" id="A0A2I0T5M0"/>
<dbReference type="Proteomes" id="UP000233556">
    <property type="component" value="Unassembled WGS sequence"/>
</dbReference>
<dbReference type="Pfam" id="PF01399">
    <property type="entry name" value="PCI"/>
    <property type="match status" value="1"/>
</dbReference>
<organism evidence="3 4">
    <name type="scientific">Limosa lapponica baueri</name>
    <dbReference type="NCBI Taxonomy" id="1758121"/>
    <lineage>
        <taxon>Eukaryota</taxon>
        <taxon>Metazoa</taxon>
        <taxon>Chordata</taxon>
        <taxon>Craniata</taxon>
        <taxon>Vertebrata</taxon>
        <taxon>Euteleostomi</taxon>
        <taxon>Archelosauria</taxon>
        <taxon>Archosauria</taxon>
        <taxon>Dinosauria</taxon>
        <taxon>Saurischia</taxon>
        <taxon>Theropoda</taxon>
        <taxon>Coelurosauria</taxon>
        <taxon>Aves</taxon>
        <taxon>Neognathae</taxon>
        <taxon>Neoaves</taxon>
        <taxon>Charadriiformes</taxon>
        <taxon>Scolopacidae</taxon>
        <taxon>Limosa</taxon>
    </lineage>
</organism>
<accession>A0A2I0T5M0</accession>
<sequence>MCLLHEHNMAKMRLLTFMGMAVENKEISFDTMQQELQIGADDVEAFVIDAVKTKMVYCKIDQTQRKVVVSHSTHRTFGKQQWQQLYDTLNTWKQNLNQVKNSLLSLSDT</sequence>
<dbReference type="GO" id="GO:0002183">
    <property type="term" value="P:cytoplasmic translational initiation"/>
    <property type="evidence" value="ECO:0007669"/>
    <property type="project" value="TreeGrafter"/>
</dbReference>
<dbReference type="PANTHER" id="PTHR15350">
    <property type="entry name" value="COP9 SIGNALOSOME COMPLEX SUBUNIT 7/DENDRITIC CELL PROTEIN GA17"/>
    <property type="match status" value="1"/>
</dbReference>
<keyword evidence="3" id="KW-0396">Initiation factor</keyword>
<dbReference type="GO" id="GO:0005852">
    <property type="term" value="C:eukaryotic translation initiation factor 3 complex"/>
    <property type="evidence" value="ECO:0007669"/>
    <property type="project" value="TreeGrafter"/>
</dbReference>